<proteinExistence type="predicted"/>
<comment type="caution">
    <text evidence="1">The sequence shown here is derived from an EMBL/GenBank/DDBJ whole genome shotgun (WGS) entry which is preliminary data.</text>
</comment>
<evidence type="ECO:0000313" key="2">
    <source>
        <dbReference type="Proteomes" id="UP001415857"/>
    </source>
</evidence>
<evidence type="ECO:0000313" key="1">
    <source>
        <dbReference type="EMBL" id="KAK9271756.1"/>
    </source>
</evidence>
<sequence length="90" mass="9787">MPSDRWSHHYGRLVIREFLQTGVLKDMSCDDGVGGSSGNGGGLISVVFRRRKVQLLAFFFPYPSPSTKAISPSVPGEFLMAVIWAPICSG</sequence>
<protein>
    <submittedName>
        <fullName evidence="1">Uncharacterized protein</fullName>
    </submittedName>
</protein>
<keyword evidence="2" id="KW-1185">Reference proteome</keyword>
<dbReference type="Proteomes" id="UP001415857">
    <property type="component" value="Unassembled WGS sequence"/>
</dbReference>
<accession>A0AAP0R974</accession>
<dbReference type="EMBL" id="JBBPBK010000013">
    <property type="protein sequence ID" value="KAK9271756.1"/>
    <property type="molecule type" value="Genomic_DNA"/>
</dbReference>
<dbReference type="AlphaFoldDB" id="A0AAP0R974"/>
<gene>
    <name evidence="1" type="ORF">L1049_002119</name>
</gene>
<name>A0AAP0R974_LIQFO</name>
<reference evidence="1 2" key="1">
    <citation type="journal article" date="2024" name="Plant J.">
        <title>Genome sequences and population genomics reveal climatic adaptation and genomic divergence between two closely related sweetgum species.</title>
        <authorList>
            <person name="Xu W.Q."/>
            <person name="Ren C.Q."/>
            <person name="Zhang X.Y."/>
            <person name="Comes H.P."/>
            <person name="Liu X.H."/>
            <person name="Li Y.G."/>
            <person name="Kettle C.J."/>
            <person name="Jalonen R."/>
            <person name="Gaisberger H."/>
            <person name="Ma Y.Z."/>
            <person name="Qiu Y.X."/>
        </authorList>
    </citation>
    <scope>NUCLEOTIDE SEQUENCE [LARGE SCALE GENOMIC DNA]</scope>
    <source>
        <strain evidence="1">Hangzhou</strain>
    </source>
</reference>
<organism evidence="1 2">
    <name type="scientific">Liquidambar formosana</name>
    <name type="common">Formosan gum</name>
    <dbReference type="NCBI Taxonomy" id="63359"/>
    <lineage>
        <taxon>Eukaryota</taxon>
        <taxon>Viridiplantae</taxon>
        <taxon>Streptophyta</taxon>
        <taxon>Embryophyta</taxon>
        <taxon>Tracheophyta</taxon>
        <taxon>Spermatophyta</taxon>
        <taxon>Magnoliopsida</taxon>
        <taxon>eudicotyledons</taxon>
        <taxon>Gunneridae</taxon>
        <taxon>Pentapetalae</taxon>
        <taxon>Saxifragales</taxon>
        <taxon>Altingiaceae</taxon>
        <taxon>Liquidambar</taxon>
    </lineage>
</organism>